<dbReference type="HOGENOM" id="CLU_012817_0_0_6"/>
<dbReference type="Pfam" id="PF00691">
    <property type="entry name" value="OmpA"/>
    <property type="match status" value="1"/>
</dbReference>
<comment type="similarity">
    <text evidence="2">Belongs to the outer membrane factor (OMF) (TC 1.B.17) family.</text>
</comment>
<dbReference type="PANTHER" id="PTHR30026">
    <property type="entry name" value="OUTER MEMBRANE PROTEIN TOLC"/>
    <property type="match status" value="1"/>
</dbReference>
<dbReference type="AlphaFoldDB" id="W0DU13"/>
<organism evidence="11 12">
    <name type="scientific">Thiomicrospira aerophila AL3</name>
    <dbReference type="NCBI Taxonomy" id="717772"/>
    <lineage>
        <taxon>Bacteria</taxon>
        <taxon>Pseudomonadati</taxon>
        <taxon>Pseudomonadota</taxon>
        <taxon>Gammaproteobacteria</taxon>
        <taxon>Thiotrichales</taxon>
        <taxon>Piscirickettsiaceae</taxon>
        <taxon>Thiomicrospira</taxon>
    </lineage>
</organism>
<evidence type="ECO:0000256" key="6">
    <source>
        <dbReference type="ARBA" id="ARBA00023136"/>
    </source>
</evidence>
<reference evidence="11 12" key="1">
    <citation type="submission" date="2013-12" db="EMBL/GenBank/DDBJ databases">
        <authorList>
            <consortium name="DOE Joint Genome Institute"/>
            <person name="Kappler U."/>
            <person name="Huntemann M."/>
            <person name="Han J."/>
            <person name="Chen A."/>
            <person name="Kyrpides N."/>
            <person name="Mavromatis K."/>
            <person name="Markowitz V."/>
            <person name="Palaniappan K."/>
            <person name="Ivanova N."/>
            <person name="Schaumberg A."/>
            <person name="Pati A."/>
            <person name="Liolios K."/>
            <person name="Nordberg H.P."/>
            <person name="Cantor M.N."/>
            <person name="Hua S.X."/>
            <person name="Woyke T."/>
        </authorList>
    </citation>
    <scope>NUCLEOTIDE SEQUENCE [LARGE SCALE GENOMIC DNA]</scope>
    <source>
        <strain evidence="12">AL2</strain>
    </source>
</reference>
<keyword evidence="7" id="KW-0998">Cell outer membrane</keyword>
<feature type="signal peptide" evidence="9">
    <location>
        <begin position="1"/>
        <end position="22"/>
    </location>
</feature>
<gene>
    <name evidence="11" type="ORF">THIAE_00160</name>
</gene>
<keyword evidence="6 8" id="KW-0472">Membrane</keyword>
<evidence type="ECO:0000313" key="11">
    <source>
        <dbReference type="EMBL" id="AHF00366.1"/>
    </source>
</evidence>
<keyword evidence="3" id="KW-0813">Transport</keyword>
<accession>W0DU13</accession>
<dbReference type="SUPFAM" id="SSF56954">
    <property type="entry name" value="Outer membrane efflux proteins (OEP)"/>
    <property type="match status" value="1"/>
</dbReference>
<evidence type="ECO:0000256" key="1">
    <source>
        <dbReference type="ARBA" id="ARBA00004442"/>
    </source>
</evidence>
<dbReference type="InterPro" id="IPR006664">
    <property type="entry name" value="OMP_bac"/>
</dbReference>
<feature type="domain" description="OmpA-like" evidence="10">
    <location>
        <begin position="497"/>
        <end position="614"/>
    </location>
</feature>
<keyword evidence="5" id="KW-0812">Transmembrane</keyword>
<dbReference type="eggNOG" id="COG2885">
    <property type="taxonomic scope" value="Bacteria"/>
</dbReference>
<protein>
    <submittedName>
        <fullName evidence="11">Channel protein TolC</fullName>
    </submittedName>
</protein>
<dbReference type="PRINTS" id="PR01021">
    <property type="entry name" value="OMPADOMAIN"/>
</dbReference>
<keyword evidence="9" id="KW-0732">Signal</keyword>
<evidence type="ECO:0000313" key="12">
    <source>
        <dbReference type="Proteomes" id="UP000005380"/>
    </source>
</evidence>
<dbReference type="Gene3D" id="1.20.1600.10">
    <property type="entry name" value="Outer membrane efflux proteins (OEP)"/>
    <property type="match status" value="1"/>
</dbReference>
<name>W0DU13_9GAMM</name>
<dbReference type="KEGG" id="tao:THIAE_00160"/>
<dbReference type="GO" id="GO:0009279">
    <property type="term" value="C:cell outer membrane"/>
    <property type="evidence" value="ECO:0007669"/>
    <property type="project" value="UniProtKB-SubCell"/>
</dbReference>
<dbReference type="PANTHER" id="PTHR30026:SF22">
    <property type="entry name" value="OUTER MEMBRANE EFFLUX PROTEIN"/>
    <property type="match status" value="1"/>
</dbReference>
<dbReference type="Pfam" id="PF02321">
    <property type="entry name" value="OEP"/>
    <property type="match status" value="2"/>
</dbReference>
<dbReference type="InterPro" id="IPR010130">
    <property type="entry name" value="T1SS_OMP_TolC"/>
</dbReference>
<dbReference type="InterPro" id="IPR003423">
    <property type="entry name" value="OMP_efflux"/>
</dbReference>
<sequence length="614" mass="68538">MLKKKTLVIALCSAFAFNSLHANESFVEPITSALTNPNAGHDFVSIARQAVQNNPEVAASWHAFVATSFDIDIARGGNLPTLDLVGSVQQIDRDYDLGANSKRNFTSSNIELQLRQSLFNGNRVRNDIGQAEKVRLTRYYELLADIERITYASFQAYQDVAKQRELVRLAEQNLQAHRIVQRQVERSVNAGVGRQADLDQINGRVALAETNASTERANLHDVSARYLRIVGTQPPAEMSSLTFVNDVIPSTVMDAITTAYTSNPSFLASMRNIEAEEKGELRQRSNYMPEVDLTGRFGYRDSDSSGQRLDELRRDASIGIEARFNLYRGGRDAASISRAFEQINVANSLRDKSCVDVRQEVQIAFNDGSRLQSELPTLERHRDSADRVRLAYRDQFDLGQRTLLDLLTAESEYFEASRALINAQFDYNVAQARIQANTGSLVNNLGITRDQLPTLEDLGASDISNPGAFCPVPEVIDTHVEVELEPFPEDPEQWAFNGEETTYEVNVLFEVSSAVIRPEFMDDIQNIADFMARFPDTNIEIAGHASLDGDFDYNMDLSQRRANAIAEALINDFNVNPDRITAVGYGVNRPIINEINPAANEINRRIEARVTASN</sequence>
<keyword evidence="12" id="KW-1185">Reference proteome</keyword>
<dbReference type="PROSITE" id="PS51123">
    <property type="entry name" value="OMPA_2"/>
    <property type="match status" value="1"/>
</dbReference>
<evidence type="ECO:0000256" key="3">
    <source>
        <dbReference type="ARBA" id="ARBA00022448"/>
    </source>
</evidence>
<dbReference type="InParanoid" id="W0DU13"/>
<dbReference type="STRING" id="717772.THIAE_00160"/>
<dbReference type="NCBIfam" id="TIGR01844">
    <property type="entry name" value="type_I_sec_TolC"/>
    <property type="match status" value="1"/>
</dbReference>
<dbReference type="SUPFAM" id="SSF103088">
    <property type="entry name" value="OmpA-like"/>
    <property type="match status" value="1"/>
</dbReference>
<dbReference type="eggNOG" id="COG1538">
    <property type="taxonomic scope" value="Bacteria"/>
</dbReference>
<dbReference type="GO" id="GO:0015288">
    <property type="term" value="F:porin activity"/>
    <property type="evidence" value="ECO:0007669"/>
    <property type="project" value="TreeGrafter"/>
</dbReference>
<evidence type="ECO:0000256" key="2">
    <source>
        <dbReference type="ARBA" id="ARBA00007613"/>
    </source>
</evidence>
<proteinExistence type="inferred from homology"/>
<dbReference type="InterPro" id="IPR036737">
    <property type="entry name" value="OmpA-like_sf"/>
</dbReference>
<evidence type="ECO:0000256" key="4">
    <source>
        <dbReference type="ARBA" id="ARBA00022452"/>
    </source>
</evidence>
<feature type="chain" id="PRO_5004787029" evidence="9">
    <location>
        <begin position="23"/>
        <end position="614"/>
    </location>
</feature>
<evidence type="ECO:0000256" key="7">
    <source>
        <dbReference type="ARBA" id="ARBA00023237"/>
    </source>
</evidence>
<dbReference type="EMBL" id="CP007030">
    <property type="protein sequence ID" value="AHF00366.1"/>
    <property type="molecule type" value="Genomic_DNA"/>
</dbReference>
<dbReference type="CDD" id="cd07185">
    <property type="entry name" value="OmpA_C-like"/>
    <property type="match status" value="1"/>
</dbReference>
<comment type="subcellular location">
    <subcellularLocation>
        <location evidence="1">Cell outer membrane</location>
    </subcellularLocation>
</comment>
<dbReference type="Proteomes" id="UP000005380">
    <property type="component" value="Chromosome"/>
</dbReference>
<dbReference type="InterPro" id="IPR051906">
    <property type="entry name" value="TolC-like"/>
</dbReference>
<dbReference type="OrthoDB" id="9814637at2"/>
<evidence type="ECO:0000256" key="8">
    <source>
        <dbReference type="PROSITE-ProRule" id="PRU00473"/>
    </source>
</evidence>
<dbReference type="RefSeq" id="WP_006459990.1">
    <property type="nucleotide sequence ID" value="NZ_CP007030.1"/>
</dbReference>
<keyword evidence="4" id="KW-1134">Transmembrane beta strand</keyword>
<dbReference type="Gene3D" id="3.30.1330.60">
    <property type="entry name" value="OmpA-like domain"/>
    <property type="match status" value="1"/>
</dbReference>
<dbReference type="InterPro" id="IPR006665">
    <property type="entry name" value="OmpA-like"/>
</dbReference>
<dbReference type="GO" id="GO:0015562">
    <property type="term" value="F:efflux transmembrane transporter activity"/>
    <property type="evidence" value="ECO:0007669"/>
    <property type="project" value="InterPro"/>
</dbReference>
<dbReference type="GO" id="GO:1990281">
    <property type="term" value="C:efflux pump complex"/>
    <property type="evidence" value="ECO:0007669"/>
    <property type="project" value="TreeGrafter"/>
</dbReference>
<evidence type="ECO:0000256" key="5">
    <source>
        <dbReference type="ARBA" id="ARBA00022692"/>
    </source>
</evidence>
<evidence type="ECO:0000256" key="9">
    <source>
        <dbReference type="SAM" id="SignalP"/>
    </source>
</evidence>
<evidence type="ECO:0000259" key="10">
    <source>
        <dbReference type="PROSITE" id="PS51123"/>
    </source>
</evidence>